<comment type="catalytic activity">
    <reaction evidence="10">
        <text>L-threonyl-[protein] + UDP-N-acetyl-alpha-D-glucosamine = 3-O-(N-acetyl-beta-D-glucosaminyl)-L-threonyl-[protein] + UDP + H(+)</text>
        <dbReference type="Rhea" id="RHEA:48908"/>
        <dbReference type="Rhea" id="RHEA-COMP:11060"/>
        <dbReference type="Rhea" id="RHEA-COMP:12252"/>
        <dbReference type="ChEBI" id="CHEBI:15378"/>
        <dbReference type="ChEBI" id="CHEBI:30013"/>
        <dbReference type="ChEBI" id="CHEBI:57705"/>
        <dbReference type="ChEBI" id="CHEBI:58223"/>
        <dbReference type="ChEBI" id="CHEBI:90840"/>
        <dbReference type="EC" id="2.4.1.255"/>
    </reaction>
</comment>
<keyword evidence="5" id="KW-0256">Endoplasmic reticulum</keyword>
<dbReference type="PANTHER" id="PTHR20961">
    <property type="entry name" value="GLYCOSYLTRANSFERASE"/>
    <property type="match status" value="1"/>
</dbReference>
<evidence type="ECO:0000256" key="5">
    <source>
        <dbReference type="ARBA" id="ARBA00022824"/>
    </source>
</evidence>
<evidence type="ECO:0000256" key="4">
    <source>
        <dbReference type="ARBA" id="ARBA00022729"/>
    </source>
</evidence>
<name>A0A7R9Y8Y7_9STRA</name>
<evidence type="ECO:0000256" key="8">
    <source>
        <dbReference type="ARBA" id="ARBA00042574"/>
    </source>
</evidence>
<protein>
    <recommendedName>
        <fullName evidence="7">EGF domain-specific O-linked N-acetylglucosamine transferase</fullName>
        <ecNumber evidence="1">2.4.1.255</ecNumber>
    </recommendedName>
    <alternativeName>
        <fullName evidence="8">Extracellular O-linked N-acetylglucosamine transferase</fullName>
    </alternativeName>
</protein>
<comment type="catalytic activity">
    <reaction evidence="9">
        <text>L-seryl-[protein] + UDP-N-acetyl-alpha-D-glucosamine = 3-O-(N-acetyl-beta-D-glucosaminyl)-L-seryl-[protein] + UDP + H(+)</text>
        <dbReference type="Rhea" id="RHEA:48904"/>
        <dbReference type="Rhea" id="RHEA-COMP:9863"/>
        <dbReference type="Rhea" id="RHEA-COMP:12251"/>
        <dbReference type="ChEBI" id="CHEBI:15378"/>
        <dbReference type="ChEBI" id="CHEBI:29999"/>
        <dbReference type="ChEBI" id="CHEBI:57705"/>
        <dbReference type="ChEBI" id="CHEBI:58223"/>
        <dbReference type="ChEBI" id="CHEBI:90838"/>
        <dbReference type="EC" id="2.4.1.255"/>
    </reaction>
</comment>
<evidence type="ECO:0000259" key="13">
    <source>
        <dbReference type="Pfam" id="PF04577"/>
    </source>
</evidence>
<evidence type="ECO:0000256" key="11">
    <source>
        <dbReference type="SAM" id="MobiDB-lite"/>
    </source>
</evidence>
<dbReference type="EC" id="2.4.1.255" evidence="1"/>
<evidence type="ECO:0000256" key="6">
    <source>
        <dbReference type="ARBA" id="ARBA00023180"/>
    </source>
</evidence>
<feature type="domain" description="Glycosyltransferase 61 catalytic" evidence="13">
    <location>
        <begin position="376"/>
        <end position="480"/>
    </location>
</feature>
<keyword evidence="4" id="KW-0732">Signal</keyword>
<proteinExistence type="predicted"/>
<evidence type="ECO:0000313" key="14">
    <source>
        <dbReference type="EMBL" id="CAD8251354.1"/>
    </source>
</evidence>
<sequence length="582" mass="63922">MPASRGERRATGWGGLCFAFLAGVAVHSLLISSPLRLTQAVLKAAEPPRDLRDLGSLKQSTVESAAGVRRPEDSLPDALKSASEGAAKSSEPVGKLGGGVRPSRQHVEAQKGHAVGPTEEGKAEPGLGAASVPPHDLHDECDAMFGDGLFEAFAASEAELCRPNGSEDAASLRCWSLQHPYQRQRGRWSTFCEGRNLIVDFSRVHEPRSATKTRKYHTFAQGSLQGACRRTAEWTTFSPSRWMNHMRPQMESFQEVSRAGEAAYAEVEETTTILMARDEDCENTFHSAADHINLYIVSRFLGLSPASTRALLFDTHPDYPYVDLIHDAFAAAKPLARAADFGGAKVLFRRLVWHLESPGSIVNPSMMDPLRCTDSPIWNGFRAQVLQAFNLWNVPPPQKPTVAFILRNRVPQKNLGRILGNSDDLLRVLESGNALDFKAVDLASMPFKEQLAVVRHANILVGVHGAGLMHVIFTAEEAVLLEIHPPYRLDRHFRFAARLSGKLYLPMRTTQPVTCRGTSDTVTVDAEEFRHVVDAAVRLARSFDSGHAECGLYCNPRLLALDKARSYNETVGVAPLSTKFPC</sequence>
<keyword evidence="3" id="KW-0808">Transferase</keyword>
<feature type="transmembrane region" description="Helical" evidence="12">
    <location>
        <begin position="12"/>
        <end position="31"/>
    </location>
</feature>
<dbReference type="EMBL" id="HBEA01001159">
    <property type="protein sequence ID" value="CAD8251354.1"/>
    <property type="molecule type" value="Transcribed_RNA"/>
</dbReference>
<keyword evidence="2" id="KW-0328">Glycosyltransferase</keyword>
<evidence type="ECO:0000256" key="3">
    <source>
        <dbReference type="ARBA" id="ARBA00022679"/>
    </source>
</evidence>
<evidence type="ECO:0000256" key="10">
    <source>
        <dbReference type="ARBA" id="ARBA00049432"/>
    </source>
</evidence>
<evidence type="ECO:0000256" key="9">
    <source>
        <dbReference type="ARBA" id="ARBA00048317"/>
    </source>
</evidence>
<dbReference type="Pfam" id="PF04577">
    <property type="entry name" value="Glyco_transf_61"/>
    <property type="match status" value="1"/>
</dbReference>
<organism evidence="14">
    <name type="scientific">Pinguiococcus pyrenoidosus</name>
    <dbReference type="NCBI Taxonomy" id="172671"/>
    <lineage>
        <taxon>Eukaryota</taxon>
        <taxon>Sar</taxon>
        <taxon>Stramenopiles</taxon>
        <taxon>Ochrophyta</taxon>
        <taxon>Pinguiophyceae</taxon>
        <taxon>Pinguiochrysidales</taxon>
        <taxon>Pinguiochrysidaceae</taxon>
        <taxon>Pinguiococcus</taxon>
    </lineage>
</organism>
<evidence type="ECO:0000256" key="7">
    <source>
        <dbReference type="ARBA" id="ARBA00040944"/>
    </source>
</evidence>
<dbReference type="AlphaFoldDB" id="A0A7R9Y8Y7"/>
<evidence type="ECO:0000256" key="12">
    <source>
        <dbReference type="SAM" id="Phobius"/>
    </source>
</evidence>
<keyword evidence="12" id="KW-0472">Membrane</keyword>
<accession>A0A7R9Y8Y7</accession>
<keyword evidence="12" id="KW-0812">Transmembrane</keyword>
<keyword evidence="6" id="KW-0325">Glycoprotein</keyword>
<reference evidence="14" key="1">
    <citation type="submission" date="2021-01" db="EMBL/GenBank/DDBJ databases">
        <authorList>
            <person name="Corre E."/>
            <person name="Pelletier E."/>
            <person name="Niang G."/>
            <person name="Scheremetjew M."/>
            <person name="Finn R."/>
            <person name="Kale V."/>
            <person name="Holt S."/>
            <person name="Cochrane G."/>
            <person name="Meng A."/>
            <person name="Brown T."/>
            <person name="Cohen L."/>
        </authorList>
    </citation>
    <scope>NUCLEOTIDE SEQUENCE</scope>
    <source>
        <strain evidence="14">CCMP2078</strain>
    </source>
</reference>
<evidence type="ECO:0000256" key="1">
    <source>
        <dbReference type="ARBA" id="ARBA00011970"/>
    </source>
</evidence>
<keyword evidence="12" id="KW-1133">Transmembrane helix</keyword>
<feature type="region of interest" description="Disordered" evidence="11">
    <location>
        <begin position="51"/>
        <end position="135"/>
    </location>
</feature>
<gene>
    <name evidence="14" type="ORF">PPYR1160_LOCUS845</name>
</gene>
<dbReference type="PANTHER" id="PTHR20961:SF148">
    <property type="entry name" value="EGF DOMAIN-SPECIFIC O-LINKED N-ACETYLGLUCOSAMINE TRANSFERASE"/>
    <property type="match status" value="1"/>
</dbReference>
<dbReference type="InterPro" id="IPR049625">
    <property type="entry name" value="Glyco_transf_61_cat"/>
</dbReference>
<dbReference type="InterPro" id="IPR007657">
    <property type="entry name" value="Glycosyltransferase_61"/>
</dbReference>
<evidence type="ECO:0000256" key="2">
    <source>
        <dbReference type="ARBA" id="ARBA00022676"/>
    </source>
</evidence>
<feature type="compositionally biased region" description="Low complexity" evidence="11">
    <location>
        <begin position="78"/>
        <end position="91"/>
    </location>
</feature>
<dbReference type="GO" id="GO:0097363">
    <property type="term" value="F:protein O-acetylglucosaminyltransferase activity"/>
    <property type="evidence" value="ECO:0007669"/>
    <property type="project" value="UniProtKB-EC"/>
</dbReference>